<reference evidence="2" key="1">
    <citation type="submission" date="2021-09" db="EMBL/GenBank/DDBJ databases">
        <authorList>
            <consortium name="AG Swart"/>
            <person name="Singh M."/>
            <person name="Singh A."/>
            <person name="Seah K."/>
            <person name="Emmerich C."/>
        </authorList>
    </citation>
    <scope>NUCLEOTIDE SEQUENCE</scope>
    <source>
        <strain evidence="2">ATCC30299</strain>
    </source>
</reference>
<name>A0AAU9ITK3_9CILI</name>
<dbReference type="AlphaFoldDB" id="A0AAU9ITK3"/>
<evidence type="ECO:0000313" key="2">
    <source>
        <dbReference type="EMBL" id="CAG9318951.1"/>
    </source>
</evidence>
<organism evidence="2 3">
    <name type="scientific">Blepharisma stoltei</name>
    <dbReference type="NCBI Taxonomy" id="1481888"/>
    <lineage>
        <taxon>Eukaryota</taxon>
        <taxon>Sar</taxon>
        <taxon>Alveolata</taxon>
        <taxon>Ciliophora</taxon>
        <taxon>Postciliodesmatophora</taxon>
        <taxon>Heterotrichea</taxon>
        <taxon>Heterotrichida</taxon>
        <taxon>Blepharismidae</taxon>
        <taxon>Blepharisma</taxon>
    </lineage>
</organism>
<proteinExistence type="predicted"/>
<accession>A0AAU9ITK3</accession>
<evidence type="ECO:0000313" key="3">
    <source>
        <dbReference type="Proteomes" id="UP001162131"/>
    </source>
</evidence>
<evidence type="ECO:0000256" key="1">
    <source>
        <dbReference type="SAM" id="Coils"/>
    </source>
</evidence>
<dbReference type="Proteomes" id="UP001162131">
    <property type="component" value="Unassembled WGS sequence"/>
</dbReference>
<gene>
    <name evidence="2" type="ORF">BSTOLATCC_MIC22309</name>
</gene>
<keyword evidence="3" id="KW-1185">Reference proteome</keyword>
<protein>
    <submittedName>
        <fullName evidence="2">Uncharacterized protein</fullName>
    </submittedName>
</protein>
<keyword evidence="1" id="KW-0175">Coiled coil</keyword>
<comment type="caution">
    <text evidence="2">The sequence shown here is derived from an EMBL/GenBank/DDBJ whole genome shotgun (WGS) entry which is preliminary data.</text>
</comment>
<dbReference type="EMBL" id="CAJZBQ010000021">
    <property type="protein sequence ID" value="CAG9318951.1"/>
    <property type="molecule type" value="Genomic_DNA"/>
</dbReference>
<sequence>MEKHNFYQKDLCISIRSTCESIDKTQFQEIFQKKRENKRLKTKFMFEETDLKERAAVCYGRLNRRNLETTKEIQKLSRKINQLKSKMQDSYHDEPSLDFDEGCRAKCLPEPAFLHQDAFDIVTPVIKFCPNTRPILRRTQSQPCL</sequence>
<feature type="coiled-coil region" evidence="1">
    <location>
        <begin position="59"/>
        <end position="93"/>
    </location>
</feature>